<dbReference type="Pfam" id="PF00067">
    <property type="entry name" value="p450"/>
    <property type="match status" value="1"/>
</dbReference>
<dbReference type="AlphaFoldDB" id="A0AA86SSA7"/>
<evidence type="ECO:0000256" key="5">
    <source>
        <dbReference type="ARBA" id="ARBA00023002"/>
    </source>
</evidence>
<keyword evidence="3 8" id="KW-0349">Heme</keyword>
<evidence type="ECO:0000256" key="9">
    <source>
        <dbReference type="SAM" id="Phobius"/>
    </source>
</evidence>
<dbReference type="Gramene" id="rna-AYBTSS11_LOCUS21837">
    <property type="protein sequence ID" value="CAJ1968663.1"/>
    <property type="gene ID" value="gene-AYBTSS11_LOCUS21837"/>
</dbReference>
<keyword evidence="9" id="KW-0812">Transmembrane</keyword>
<keyword evidence="5" id="KW-0560">Oxidoreductase</keyword>
<dbReference type="GO" id="GO:0020037">
    <property type="term" value="F:heme binding"/>
    <property type="evidence" value="ECO:0007669"/>
    <property type="project" value="InterPro"/>
</dbReference>
<evidence type="ECO:0000256" key="6">
    <source>
        <dbReference type="ARBA" id="ARBA00023004"/>
    </source>
</evidence>
<keyword evidence="9" id="KW-1133">Transmembrane helix</keyword>
<dbReference type="Gene3D" id="1.10.630.10">
    <property type="entry name" value="Cytochrome P450"/>
    <property type="match status" value="1"/>
</dbReference>
<evidence type="ECO:0000256" key="8">
    <source>
        <dbReference type="PIRSR" id="PIRSR602401-1"/>
    </source>
</evidence>
<feature type="transmembrane region" description="Helical" evidence="9">
    <location>
        <begin position="38"/>
        <end position="57"/>
    </location>
</feature>
<comment type="cofactor">
    <cofactor evidence="1 8">
        <name>heme</name>
        <dbReference type="ChEBI" id="CHEBI:30413"/>
    </cofactor>
</comment>
<keyword evidence="9" id="KW-0472">Membrane</keyword>
<name>A0AA86SSA7_9FABA</name>
<evidence type="ECO:0000256" key="3">
    <source>
        <dbReference type="ARBA" id="ARBA00022617"/>
    </source>
</evidence>
<feature type="binding site" description="axial binding residue" evidence="8">
    <location>
        <position position="469"/>
    </location>
    <ligand>
        <name>heme</name>
        <dbReference type="ChEBI" id="CHEBI:30413"/>
    </ligand>
    <ligandPart>
        <name>Fe</name>
        <dbReference type="ChEBI" id="CHEBI:18248"/>
    </ligandPart>
</feature>
<dbReference type="SUPFAM" id="SSF48264">
    <property type="entry name" value="Cytochrome P450"/>
    <property type="match status" value="1"/>
</dbReference>
<dbReference type="InterPro" id="IPR002401">
    <property type="entry name" value="Cyt_P450_E_grp-I"/>
</dbReference>
<proteinExistence type="inferred from homology"/>
<evidence type="ECO:0000313" key="11">
    <source>
        <dbReference type="Proteomes" id="UP001189624"/>
    </source>
</evidence>
<evidence type="ECO:0008006" key="12">
    <source>
        <dbReference type="Google" id="ProtNLM"/>
    </source>
</evidence>
<dbReference type="GO" id="GO:0005506">
    <property type="term" value="F:iron ion binding"/>
    <property type="evidence" value="ECO:0007669"/>
    <property type="project" value="InterPro"/>
</dbReference>
<dbReference type="InterPro" id="IPR001128">
    <property type="entry name" value="Cyt_P450"/>
</dbReference>
<keyword evidence="11" id="KW-1185">Reference proteome</keyword>
<evidence type="ECO:0000313" key="10">
    <source>
        <dbReference type="EMBL" id="CAJ1968663.1"/>
    </source>
</evidence>
<evidence type="ECO:0000256" key="2">
    <source>
        <dbReference type="ARBA" id="ARBA00010617"/>
    </source>
</evidence>
<dbReference type="CDD" id="cd11064">
    <property type="entry name" value="CYP86A"/>
    <property type="match status" value="1"/>
</dbReference>
<sequence length="538" mass="61704">MFFTLSFHYSLSYAFSVPSMELQPLATTSPLQFFNNHVYFTSLLFTLTILLLLIAIARVSNQKSILCSCETCEAYLTSSWSQHFHNLCDWYTHLLQTSPTKTIHIHVLRNTITANVENVEYILKTRFDNFPKGKPFSAILGDFLGKGIFNVDGDTWRFQKKMATFELNNHCINSFAFEIVKSEIHNRLVPLLHASTRNGVVLDLQDVFRRFSFDSICRFSFGLDPKCLERSLPMSEFAICFDLASKLSAERAMAVSPYVWKVKRFFNVGSEKRLREAVIVINMLAKEVIKQRREMGFSEKKDLLSRFMSTVHDDDKYLRDIVVSFLLAGRDTVASALTSFFYLLGKHPEVESEIRVEADRVIGPHEDLTSFEVLKQLHYLQAATHESMRLFPPIQFDSKFCLEEDVLPDGTKVESGTRVTYHPYAMGRLEEIWGGDCLEFRPQRWLKDGVFHPENPFKYPVFQAGLRVCVGKEMALMELKTVALSLLRKFHIQLVEPSFGNPRFSPGLTATFSFGLPVKVRERGLEQQLNPLIDLSSS</sequence>
<comment type="similarity">
    <text evidence="2">Belongs to the cytochrome P450 family.</text>
</comment>
<dbReference type="PANTHER" id="PTHR24296">
    <property type="entry name" value="CYTOCHROME P450"/>
    <property type="match status" value="1"/>
</dbReference>
<reference evidence="10" key="1">
    <citation type="submission" date="2023-10" db="EMBL/GenBank/DDBJ databases">
        <authorList>
            <person name="Domelevo Entfellner J.-B."/>
        </authorList>
    </citation>
    <scope>NUCLEOTIDE SEQUENCE</scope>
</reference>
<protein>
    <recommendedName>
        <fullName evidence="12">Cytochrome P450</fullName>
    </recommendedName>
</protein>
<dbReference type="Proteomes" id="UP001189624">
    <property type="component" value="Chromosome 7"/>
</dbReference>
<dbReference type="EMBL" id="OY731404">
    <property type="protein sequence ID" value="CAJ1968663.1"/>
    <property type="molecule type" value="Genomic_DNA"/>
</dbReference>
<gene>
    <name evidence="10" type="ORF">AYBTSS11_LOCUS21837</name>
</gene>
<evidence type="ECO:0000256" key="1">
    <source>
        <dbReference type="ARBA" id="ARBA00001971"/>
    </source>
</evidence>
<dbReference type="PRINTS" id="PR00463">
    <property type="entry name" value="EP450I"/>
</dbReference>
<dbReference type="PRINTS" id="PR00385">
    <property type="entry name" value="P450"/>
</dbReference>
<organism evidence="10 11">
    <name type="scientific">Sphenostylis stenocarpa</name>
    <dbReference type="NCBI Taxonomy" id="92480"/>
    <lineage>
        <taxon>Eukaryota</taxon>
        <taxon>Viridiplantae</taxon>
        <taxon>Streptophyta</taxon>
        <taxon>Embryophyta</taxon>
        <taxon>Tracheophyta</taxon>
        <taxon>Spermatophyta</taxon>
        <taxon>Magnoliopsida</taxon>
        <taxon>eudicotyledons</taxon>
        <taxon>Gunneridae</taxon>
        <taxon>Pentapetalae</taxon>
        <taxon>rosids</taxon>
        <taxon>fabids</taxon>
        <taxon>Fabales</taxon>
        <taxon>Fabaceae</taxon>
        <taxon>Papilionoideae</taxon>
        <taxon>50 kb inversion clade</taxon>
        <taxon>NPAAA clade</taxon>
        <taxon>indigoferoid/millettioid clade</taxon>
        <taxon>Phaseoleae</taxon>
        <taxon>Sphenostylis</taxon>
    </lineage>
</organism>
<evidence type="ECO:0000256" key="7">
    <source>
        <dbReference type="ARBA" id="ARBA00023033"/>
    </source>
</evidence>
<dbReference type="InterPro" id="IPR036396">
    <property type="entry name" value="Cyt_P450_sf"/>
</dbReference>
<dbReference type="GO" id="GO:0016705">
    <property type="term" value="F:oxidoreductase activity, acting on paired donors, with incorporation or reduction of molecular oxygen"/>
    <property type="evidence" value="ECO:0007669"/>
    <property type="project" value="InterPro"/>
</dbReference>
<keyword evidence="4 8" id="KW-0479">Metal-binding</keyword>
<dbReference type="GO" id="GO:0004497">
    <property type="term" value="F:monooxygenase activity"/>
    <property type="evidence" value="ECO:0007669"/>
    <property type="project" value="UniProtKB-KW"/>
</dbReference>
<keyword evidence="6 8" id="KW-0408">Iron</keyword>
<evidence type="ECO:0000256" key="4">
    <source>
        <dbReference type="ARBA" id="ARBA00022723"/>
    </source>
</evidence>
<keyword evidence="7" id="KW-0503">Monooxygenase</keyword>
<accession>A0AA86SSA7</accession>